<feature type="chain" id="PRO_5034526196" evidence="1">
    <location>
        <begin position="21"/>
        <end position="256"/>
    </location>
</feature>
<sequence>MRKHSFYGSLFATLATLVLTASSSETNSSIGTLGSAPATPSLGIDGLNYTNEEMEGHTRPTPVHDNDLFYYDLPHIERSLKDYILRLRTYASQFTFDLDGFIFRSKDLEKELLDFQRSAARGNPSKSVTCLLELGLYLLHSLTQYARAMLPYQSAGTDSGNQIYAMMELKIKTLALQSAPYILDSRILRHEDRVVGLWRSMNFANTHFGQLTQVPSKERKVFRNEFVATRRAIKTLGKQIELSARNHFMSPEADET</sequence>
<feature type="signal peptide" evidence="1">
    <location>
        <begin position="1"/>
        <end position="20"/>
    </location>
</feature>
<dbReference type="AlphaFoldDB" id="A0A8H7L7R0"/>
<keyword evidence="1" id="KW-0732">Signal</keyword>
<evidence type="ECO:0000313" key="3">
    <source>
        <dbReference type="Proteomes" id="UP000649328"/>
    </source>
</evidence>
<protein>
    <submittedName>
        <fullName evidence="2">Uncharacterized protein</fullName>
    </submittedName>
</protein>
<reference evidence="2" key="1">
    <citation type="submission" date="2020-10" db="EMBL/GenBank/DDBJ databases">
        <title>The Whole-Genome Sequence of Metschnikowia persimmonesis, a Novel Endophytic Yeast Species Isolated from Medicinal Plant Diospyros kaki Thumb.</title>
        <authorList>
            <person name="Rahmat E."/>
            <person name="Kang Y."/>
        </authorList>
    </citation>
    <scope>NUCLEOTIDE SEQUENCE</scope>
    <source>
        <strain evidence="2">KIOM G15050</strain>
    </source>
</reference>
<dbReference type="EMBL" id="JACBPP010000008">
    <property type="protein sequence ID" value="KAF7999801.1"/>
    <property type="molecule type" value="Genomic_DNA"/>
</dbReference>
<proteinExistence type="predicted"/>
<evidence type="ECO:0000313" key="2">
    <source>
        <dbReference type="EMBL" id="KAF7999801.1"/>
    </source>
</evidence>
<name>A0A8H7L7R0_9ASCO</name>
<dbReference type="Proteomes" id="UP000649328">
    <property type="component" value="Unassembled WGS sequence"/>
</dbReference>
<organism evidence="2 3">
    <name type="scientific">Metschnikowia pulcherrima</name>
    <dbReference type="NCBI Taxonomy" id="27326"/>
    <lineage>
        <taxon>Eukaryota</taxon>
        <taxon>Fungi</taxon>
        <taxon>Dikarya</taxon>
        <taxon>Ascomycota</taxon>
        <taxon>Saccharomycotina</taxon>
        <taxon>Pichiomycetes</taxon>
        <taxon>Metschnikowiaceae</taxon>
        <taxon>Metschnikowia</taxon>
    </lineage>
</organism>
<evidence type="ECO:0000256" key="1">
    <source>
        <dbReference type="SAM" id="SignalP"/>
    </source>
</evidence>
<gene>
    <name evidence="2" type="ORF">HF325_005650</name>
</gene>
<keyword evidence="3" id="KW-1185">Reference proteome</keyword>
<comment type="caution">
    <text evidence="2">The sequence shown here is derived from an EMBL/GenBank/DDBJ whole genome shotgun (WGS) entry which is preliminary data.</text>
</comment>
<accession>A0A8H7L7R0</accession>